<evidence type="ECO:0000256" key="6">
    <source>
        <dbReference type="ARBA" id="ARBA00035160"/>
    </source>
</evidence>
<dbReference type="FunFam" id="3.30.420.80:FF:000010">
    <property type="entry name" value="30S ribosomal protein S11"/>
    <property type="match status" value="1"/>
</dbReference>
<dbReference type="PANTHER" id="PTHR11759">
    <property type="entry name" value="40S RIBOSOMAL PROTEIN S14/30S RIBOSOMAL PROTEIN S11"/>
    <property type="match status" value="1"/>
</dbReference>
<accession>A0A1F5B050</accession>
<dbReference type="GO" id="GO:0003735">
    <property type="term" value="F:structural constituent of ribosome"/>
    <property type="evidence" value="ECO:0007669"/>
    <property type="project" value="InterPro"/>
</dbReference>
<comment type="subunit">
    <text evidence="7">Part of the 30S ribosomal subunit. Interacts with proteins S7 and S18. Binds to IF-3.</text>
</comment>
<dbReference type="NCBIfam" id="TIGR03632">
    <property type="entry name" value="uS11_bact"/>
    <property type="match status" value="1"/>
</dbReference>
<evidence type="ECO:0000313" key="9">
    <source>
        <dbReference type="EMBL" id="OGD23894.1"/>
    </source>
</evidence>
<dbReference type="EMBL" id="MEYI01000024">
    <property type="protein sequence ID" value="OGD23894.1"/>
    <property type="molecule type" value="Genomic_DNA"/>
</dbReference>
<sequence>MAGGAASKRFVKAGQAHVQATYNNTIVSIADDKGNVLAWASAGALGFKGAKKATPYAASQVVATVMEKVKKSGLQDVIIYVKGIGSGRESAVRSLAGGFNVISIADVTPIPHNGCRPPKVRRV</sequence>
<dbReference type="InterPro" id="IPR019981">
    <property type="entry name" value="Ribosomal_uS11_bac-type"/>
</dbReference>
<evidence type="ECO:0000256" key="1">
    <source>
        <dbReference type="ARBA" id="ARBA00006194"/>
    </source>
</evidence>
<dbReference type="GO" id="GO:0019843">
    <property type="term" value="F:rRNA binding"/>
    <property type="evidence" value="ECO:0007669"/>
    <property type="project" value="UniProtKB-UniRule"/>
</dbReference>
<proteinExistence type="inferred from homology"/>
<reference evidence="9 10" key="1">
    <citation type="journal article" date="2016" name="Nat. Commun.">
        <title>Thousands of microbial genomes shed light on interconnected biogeochemical processes in an aquifer system.</title>
        <authorList>
            <person name="Anantharaman K."/>
            <person name="Brown C.T."/>
            <person name="Hug L.A."/>
            <person name="Sharon I."/>
            <person name="Castelle C.J."/>
            <person name="Probst A.J."/>
            <person name="Thomas B.C."/>
            <person name="Singh A."/>
            <person name="Wilkins M.J."/>
            <person name="Karaoz U."/>
            <person name="Brodie E.L."/>
            <person name="Williams K.H."/>
            <person name="Hubbard S.S."/>
            <person name="Banfield J.F."/>
        </authorList>
    </citation>
    <scope>NUCLEOTIDE SEQUENCE [LARGE SCALE GENOMIC DNA]</scope>
</reference>
<dbReference type="NCBIfam" id="NF003698">
    <property type="entry name" value="PRK05309.1"/>
    <property type="match status" value="1"/>
</dbReference>
<dbReference type="PROSITE" id="PS00054">
    <property type="entry name" value="RIBOSOMAL_S11"/>
    <property type="match status" value="1"/>
</dbReference>
<evidence type="ECO:0000313" key="10">
    <source>
        <dbReference type="Proteomes" id="UP000176639"/>
    </source>
</evidence>
<evidence type="ECO:0000256" key="2">
    <source>
        <dbReference type="ARBA" id="ARBA00022730"/>
    </source>
</evidence>
<protein>
    <recommendedName>
        <fullName evidence="6 7">Small ribosomal subunit protein uS11</fullName>
    </recommendedName>
</protein>
<gene>
    <name evidence="7" type="primary">rpsK</name>
    <name evidence="9" type="ORF">A2Z10_03855</name>
</gene>
<dbReference type="Pfam" id="PF00411">
    <property type="entry name" value="Ribosomal_S11"/>
    <property type="match status" value="1"/>
</dbReference>
<dbReference type="InterPro" id="IPR036967">
    <property type="entry name" value="Ribosomal_uS11_sf"/>
</dbReference>
<dbReference type="GO" id="GO:1990904">
    <property type="term" value="C:ribonucleoprotein complex"/>
    <property type="evidence" value="ECO:0007669"/>
    <property type="project" value="UniProtKB-KW"/>
</dbReference>
<dbReference type="InterPro" id="IPR018102">
    <property type="entry name" value="Ribosomal_uS11_CS"/>
</dbReference>
<dbReference type="GO" id="GO:0005840">
    <property type="term" value="C:ribosome"/>
    <property type="evidence" value="ECO:0007669"/>
    <property type="project" value="UniProtKB-KW"/>
</dbReference>
<dbReference type="SUPFAM" id="SSF53137">
    <property type="entry name" value="Translational machinery components"/>
    <property type="match status" value="1"/>
</dbReference>
<evidence type="ECO:0000256" key="5">
    <source>
        <dbReference type="ARBA" id="ARBA00023274"/>
    </source>
</evidence>
<dbReference type="PIRSF" id="PIRSF002131">
    <property type="entry name" value="Ribosomal_S11"/>
    <property type="match status" value="1"/>
</dbReference>
<keyword evidence="5 7" id="KW-0687">Ribonucleoprotein</keyword>
<dbReference type="Gene3D" id="3.30.420.80">
    <property type="entry name" value="Ribosomal protein S11"/>
    <property type="match status" value="1"/>
</dbReference>
<dbReference type="GO" id="GO:0006412">
    <property type="term" value="P:translation"/>
    <property type="evidence" value="ECO:0007669"/>
    <property type="project" value="UniProtKB-UniRule"/>
</dbReference>
<dbReference type="HAMAP" id="MF_01310">
    <property type="entry name" value="Ribosomal_uS11"/>
    <property type="match status" value="1"/>
</dbReference>
<name>A0A1F5B050_9BACT</name>
<evidence type="ECO:0000256" key="4">
    <source>
        <dbReference type="ARBA" id="ARBA00022980"/>
    </source>
</evidence>
<comment type="caution">
    <text evidence="9">The sequence shown here is derived from an EMBL/GenBank/DDBJ whole genome shotgun (WGS) entry which is preliminary data.</text>
</comment>
<dbReference type="AlphaFoldDB" id="A0A1F5B050"/>
<comment type="similarity">
    <text evidence="1 7 8">Belongs to the universal ribosomal protein uS11 family.</text>
</comment>
<keyword evidence="4 7" id="KW-0689">Ribosomal protein</keyword>
<dbReference type="InterPro" id="IPR001971">
    <property type="entry name" value="Ribosomal_uS11"/>
</dbReference>
<evidence type="ECO:0000256" key="3">
    <source>
        <dbReference type="ARBA" id="ARBA00022884"/>
    </source>
</evidence>
<evidence type="ECO:0000256" key="7">
    <source>
        <dbReference type="HAMAP-Rule" id="MF_01310"/>
    </source>
</evidence>
<keyword evidence="2 7" id="KW-0699">rRNA-binding</keyword>
<organism evidence="9 10">
    <name type="scientific">Candidatus Azambacteria bacterium RBG_16_47_10</name>
    <dbReference type="NCBI Taxonomy" id="1797292"/>
    <lineage>
        <taxon>Bacteria</taxon>
        <taxon>Candidatus Azamiibacteriota</taxon>
    </lineage>
</organism>
<dbReference type="Proteomes" id="UP000176639">
    <property type="component" value="Unassembled WGS sequence"/>
</dbReference>
<keyword evidence="3 7" id="KW-0694">RNA-binding</keyword>
<comment type="function">
    <text evidence="7">Located on the platform of the 30S subunit, it bridges several disparate RNA helices of the 16S rRNA. Forms part of the Shine-Dalgarno cleft in the 70S ribosome.</text>
</comment>
<evidence type="ECO:0000256" key="8">
    <source>
        <dbReference type="RuleBase" id="RU003629"/>
    </source>
</evidence>